<sequence>MAVISAFLSSVSRTEAQDGAAEFLETELVFKTHRTRGDVPSGIRLRTVPTNRAAPQLTLCSIYIDTIQSRSLICVVSTEDQQGTCLRNSIEAMMSNTHQLYGCVWERFHTLSNSQGLLGLT</sequence>
<dbReference type="Proteomes" id="UP000438429">
    <property type="component" value="Unassembled WGS sequence"/>
</dbReference>
<name>A0A6A4RTZ9_SCOMX</name>
<evidence type="ECO:0000313" key="1">
    <source>
        <dbReference type="EMBL" id="KAF0023705.1"/>
    </source>
</evidence>
<proteinExistence type="predicted"/>
<organism evidence="1 2">
    <name type="scientific">Scophthalmus maximus</name>
    <name type="common">Turbot</name>
    <name type="synonym">Psetta maxima</name>
    <dbReference type="NCBI Taxonomy" id="52904"/>
    <lineage>
        <taxon>Eukaryota</taxon>
        <taxon>Metazoa</taxon>
        <taxon>Chordata</taxon>
        <taxon>Craniata</taxon>
        <taxon>Vertebrata</taxon>
        <taxon>Euteleostomi</taxon>
        <taxon>Actinopterygii</taxon>
        <taxon>Neopterygii</taxon>
        <taxon>Teleostei</taxon>
        <taxon>Neoteleostei</taxon>
        <taxon>Acanthomorphata</taxon>
        <taxon>Carangaria</taxon>
        <taxon>Pleuronectiformes</taxon>
        <taxon>Pleuronectoidei</taxon>
        <taxon>Scophthalmidae</taxon>
        <taxon>Scophthalmus</taxon>
    </lineage>
</organism>
<dbReference type="AlphaFoldDB" id="A0A6A4RTZ9"/>
<protein>
    <submittedName>
        <fullName evidence="1">Uncharacterized protein</fullName>
    </submittedName>
</protein>
<reference evidence="1 2" key="1">
    <citation type="submission" date="2019-06" db="EMBL/GenBank/DDBJ databases">
        <title>Draft genomes of female and male turbot (Scophthalmus maximus).</title>
        <authorList>
            <person name="Xu H."/>
            <person name="Xu X.-W."/>
            <person name="Shao C."/>
            <person name="Chen S."/>
        </authorList>
    </citation>
    <scope>NUCLEOTIDE SEQUENCE [LARGE SCALE GENOMIC DNA]</scope>
    <source>
        <strain evidence="1">Ysfricsl-2016a</strain>
        <tissue evidence="1">Blood</tissue>
    </source>
</reference>
<comment type="caution">
    <text evidence="1">The sequence shown here is derived from an EMBL/GenBank/DDBJ whole genome shotgun (WGS) entry which is preliminary data.</text>
</comment>
<dbReference type="EMBL" id="VEVO01000022">
    <property type="protein sequence ID" value="KAF0023705.1"/>
    <property type="molecule type" value="Genomic_DNA"/>
</dbReference>
<evidence type="ECO:0000313" key="2">
    <source>
        <dbReference type="Proteomes" id="UP000438429"/>
    </source>
</evidence>
<accession>A0A6A4RTZ9</accession>
<gene>
    <name evidence="1" type="ORF">F2P81_024335</name>
</gene>